<dbReference type="PROSITE" id="PS01180">
    <property type="entry name" value="CUB"/>
    <property type="match status" value="1"/>
</dbReference>
<feature type="domain" description="CUB" evidence="3">
    <location>
        <begin position="11"/>
        <end position="136"/>
    </location>
</feature>
<dbReference type="InterPro" id="IPR000859">
    <property type="entry name" value="CUB_dom"/>
</dbReference>
<accession>A0AAD9IWH5</accession>
<keyword evidence="5" id="KW-1185">Reference proteome</keyword>
<dbReference type="InterPro" id="IPR035914">
    <property type="entry name" value="Sperma_CUB_dom_sf"/>
</dbReference>
<keyword evidence="1" id="KW-1015">Disulfide bond</keyword>
<evidence type="ECO:0000259" key="3">
    <source>
        <dbReference type="PROSITE" id="PS01180"/>
    </source>
</evidence>
<dbReference type="InterPro" id="IPR053207">
    <property type="entry name" value="Non-NMDA_GluR_Accessory"/>
</dbReference>
<dbReference type="Pfam" id="PF00431">
    <property type="entry name" value="CUB"/>
    <property type="match status" value="1"/>
</dbReference>
<dbReference type="SMART" id="SM00042">
    <property type="entry name" value="CUB"/>
    <property type="match status" value="1"/>
</dbReference>
<comment type="caution">
    <text evidence="4">The sequence shown here is derived from an EMBL/GenBank/DDBJ whole genome shotgun (WGS) entry which is preliminary data.</text>
</comment>
<proteinExistence type="predicted"/>
<name>A0AAD9IWH5_9ANNE</name>
<dbReference type="EMBL" id="JAODUP010001027">
    <property type="protein sequence ID" value="KAK2141872.1"/>
    <property type="molecule type" value="Genomic_DNA"/>
</dbReference>
<dbReference type="SUPFAM" id="SSF49854">
    <property type="entry name" value="Spermadhesin, CUB domain"/>
    <property type="match status" value="2"/>
</dbReference>
<evidence type="ECO:0000256" key="1">
    <source>
        <dbReference type="ARBA" id="ARBA00023157"/>
    </source>
</evidence>
<dbReference type="AlphaFoldDB" id="A0AAD9IWH5"/>
<dbReference type="CDD" id="cd00041">
    <property type="entry name" value="CUB"/>
    <property type="match status" value="1"/>
</dbReference>
<dbReference type="Proteomes" id="UP001208570">
    <property type="component" value="Unassembled WGS sequence"/>
</dbReference>
<sequence>MVQVEDTASVCYWRVLIDRCPLDCPLLSPGYPGIYPPNTECFYHVLSKNSDEVFQIKASGLSVKPREFNLQKNCQTDYIEIYEGRKKDNNKKIGRFCGQDFPNITTSTNEVAIFFVSGRATPPYNYTGFHLSVIGVTKEWHKDGYQLLNTMCSWRFNATAGSISSPEHWLPEKTTCQYSFHVYPGHYLELIIHIYGLDLTYIDLRYWRQLVPVYAQSKLHAAIISSSVSSYGTVDLFLDPTTR</sequence>
<dbReference type="Gene3D" id="2.60.120.290">
    <property type="entry name" value="Spermadhesin, CUB domain"/>
    <property type="match status" value="1"/>
</dbReference>
<dbReference type="GO" id="GO:0005886">
    <property type="term" value="C:plasma membrane"/>
    <property type="evidence" value="ECO:0007669"/>
    <property type="project" value="TreeGrafter"/>
</dbReference>
<evidence type="ECO:0000313" key="4">
    <source>
        <dbReference type="EMBL" id="KAK2141872.1"/>
    </source>
</evidence>
<gene>
    <name evidence="4" type="ORF">LSH36_1027g01036</name>
</gene>
<evidence type="ECO:0000313" key="5">
    <source>
        <dbReference type="Proteomes" id="UP001208570"/>
    </source>
</evidence>
<protein>
    <recommendedName>
        <fullName evidence="3">CUB domain-containing protein</fullName>
    </recommendedName>
</protein>
<dbReference type="PANTHER" id="PTHR47537">
    <property type="entry name" value="CUBILIN"/>
    <property type="match status" value="1"/>
</dbReference>
<reference evidence="4" key="1">
    <citation type="journal article" date="2023" name="Mol. Biol. Evol.">
        <title>Third-Generation Sequencing Reveals the Adaptive Role of the Epigenome in Three Deep-Sea Polychaetes.</title>
        <authorList>
            <person name="Perez M."/>
            <person name="Aroh O."/>
            <person name="Sun Y."/>
            <person name="Lan Y."/>
            <person name="Juniper S.K."/>
            <person name="Young C.R."/>
            <person name="Angers B."/>
            <person name="Qian P.Y."/>
        </authorList>
    </citation>
    <scope>NUCLEOTIDE SEQUENCE</scope>
    <source>
        <strain evidence="4">P08H-3</strain>
    </source>
</reference>
<evidence type="ECO:0000256" key="2">
    <source>
        <dbReference type="PROSITE-ProRule" id="PRU00059"/>
    </source>
</evidence>
<comment type="caution">
    <text evidence="2">Lacks conserved residue(s) required for the propagation of feature annotation.</text>
</comment>
<dbReference type="PANTHER" id="PTHR47537:SF2">
    <property type="entry name" value="CUBILIN"/>
    <property type="match status" value="1"/>
</dbReference>
<organism evidence="4 5">
    <name type="scientific">Paralvinella palmiformis</name>
    <dbReference type="NCBI Taxonomy" id="53620"/>
    <lineage>
        <taxon>Eukaryota</taxon>
        <taxon>Metazoa</taxon>
        <taxon>Spiralia</taxon>
        <taxon>Lophotrochozoa</taxon>
        <taxon>Annelida</taxon>
        <taxon>Polychaeta</taxon>
        <taxon>Sedentaria</taxon>
        <taxon>Canalipalpata</taxon>
        <taxon>Terebellida</taxon>
        <taxon>Terebelliformia</taxon>
        <taxon>Alvinellidae</taxon>
        <taxon>Paralvinella</taxon>
    </lineage>
</organism>